<keyword evidence="2" id="KW-0540">Nuclease</keyword>
<dbReference type="EMBL" id="AEXL02000016">
    <property type="protein sequence ID" value="EIJ66927.1"/>
    <property type="molecule type" value="Genomic_DNA"/>
</dbReference>
<comment type="caution">
    <text evidence="2">The sequence shown here is derived from an EMBL/GenBank/DDBJ whole genome shotgun (WGS) entry which is preliminary data.</text>
</comment>
<dbReference type="AlphaFoldDB" id="I3D5D4"/>
<keyword evidence="3" id="KW-1185">Reference proteome</keyword>
<dbReference type="RefSeq" id="WP_008296888.1">
    <property type="nucleotide sequence ID" value="NZ_AEXL02000016.1"/>
</dbReference>
<name>I3D5D4_9ARCH</name>
<dbReference type="InterPro" id="IPR013022">
    <property type="entry name" value="Xyl_isomerase-like_TIM-brl"/>
</dbReference>
<gene>
    <name evidence="2" type="ORF">BD31_I0482</name>
</gene>
<dbReference type="Proteomes" id="UP000003423">
    <property type="component" value="Unassembled WGS sequence"/>
</dbReference>
<dbReference type="SUPFAM" id="SSF51658">
    <property type="entry name" value="Xylose isomerase-like"/>
    <property type="match status" value="1"/>
</dbReference>
<dbReference type="GO" id="GO:0004519">
    <property type="term" value="F:endonuclease activity"/>
    <property type="evidence" value="ECO:0007669"/>
    <property type="project" value="UniProtKB-KW"/>
</dbReference>
<dbReference type="InterPro" id="IPR036237">
    <property type="entry name" value="Xyl_isomerase-like_sf"/>
</dbReference>
<evidence type="ECO:0000259" key="1">
    <source>
        <dbReference type="Pfam" id="PF01261"/>
    </source>
</evidence>
<reference evidence="2 3" key="1">
    <citation type="journal article" date="2012" name="J. Bacteriol.">
        <title>Genome sequence of "Candidatus Nitrosopumilus salaria" BD31, an ammonia-oxidizing archaeon from the San Francisco Bay estuary.</title>
        <authorList>
            <person name="Mosier A.C."/>
            <person name="Allen E.E."/>
            <person name="Kim M."/>
            <person name="Ferriera S."/>
            <person name="Francis C.A."/>
        </authorList>
    </citation>
    <scope>NUCLEOTIDE SEQUENCE [LARGE SCALE GENOMIC DNA]</scope>
    <source>
        <strain evidence="2 3">BD31</strain>
    </source>
</reference>
<organism evidence="2 3">
    <name type="scientific">Candidatus Nitrosopumilus salarius BD31</name>
    <dbReference type="NCBI Taxonomy" id="859350"/>
    <lineage>
        <taxon>Archaea</taxon>
        <taxon>Nitrososphaerota</taxon>
        <taxon>Nitrososphaeria</taxon>
        <taxon>Nitrosopumilales</taxon>
        <taxon>Nitrosopumilaceae</taxon>
        <taxon>Nitrosopumilus</taxon>
    </lineage>
</organism>
<dbReference type="PATRIC" id="fig|859350.6.peg.140"/>
<keyword evidence="2" id="KW-0255">Endonuclease</keyword>
<accession>I3D5D4</accession>
<feature type="domain" description="Xylose isomerase-like TIM barrel" evidence="1">
    <location>
        <begin position="43"/>
        <end position="260"/>
    </location>
</feature>
<sequence>MILGMKVRKQDLADMLLFKPKILEFHFSDSDLNLELEQKFEQRLIVHCYEYFERKLLDIVSLGETNQVHSQEKTIELIQKAIDKTVELNELFQGKPSIIVHPGGYSLTEINKEEREKMKSGMINAVEKLDTSKVNFLMENMPPYAWFFGGRWHSNVFLDANDMNDYCRELNLKVCYDLCHAQLYCNTKQISLIDQLKIIEDKVDHFHLSDADDIDGEGLQYGEGSMEFEKIIPILNEHKDKGFAIEVWKGHENGGKGFREFLEKITEAGLMVN</sequence>
<evidence type="ECO:0000313" key="3">
    <source>
        <dbReference type="Proteomes" id="UP000003423"/>
    </source>
</evidence>
<protein>
    <submittedName>
        <fullName evidence="2">AP endonuclease, family 2</fullName>
    </submittedName>
</protein>
<keyword evidence="2" id="KW-0378">Hydrolase</keyword>
<dbReference type="OrthoDB" id="372143at2157"/>
<evidence type="ECO:0000313" key="2">
    <source>
        <dbReference type="EMBL" id="EIJ66927.1"/>
    </source>
</evidence>
<dbReference type="Gene3D" id="3.20.20.150">
    <property type="entry name" value="Divalent-metal-dependent TIM barrel enzymes"/>
    <property type="match status" value="1"/>
</dbReference>
<dbReference type="Pfam" id="PF01261">
    <property type="entry name" value="AP_endonuc_2"/>
    <property type="match status" value="1"/>
</dbReference>
<proteinExistence type="predicted"/>